<dbReference type="KEGG" id="rvi:RVIR1_02300"/>
<name>A0A2Z5UTJ6_9COXI</name>
<reference evidence="1 2" key="1">
    <citation type="submission" date="2017-03" db="EMBL/GenBank/DDBJ databases">
        <title>The genome sequence of Candidatus Rickettsiella viridis.</title>
        <authorList>
            <person name="Nikoh N."/>
            <person name="Tsuchida T."/>
            <person name="Yamaguchi K."/>
            <person name="Maeda T."/>
            <person name="Shigenobu S."/>
            <person name="Fukatsu T."/>
        </authorList>
    </citation>
    <scope>NUCLEOTIDE SEQUENCE [LARGE SCALE GENOMIC DNA]</scope>
    <source>
        <strain evidence="1 2">Ap-RA04</strain>
    </source>
</reference>
<sequence length="436" mass="50372">MRDITLLEKETQIPKEKLEAFRALDSKLNNSEDSDLDISAIQTIIVESLGDMETNKKLDLIAPYSRRDTGIGGKTMGIIKDISYRTRHLNKISNDLDTIYTRFEQGKLGVKLESDERITLAQYGILYDLAHLNKYLEEMNHLGLINGNETLEKLFSQTQKAKNIIQYLDDTFDQSFKMPTGSVVFNNTSDQALIYQKHYSFFEKIINFFITKFSHSSKGVFSKKNNKISHINPTYKEEKLTVRNYLYSDIYKIKLETMISPSIQKILKEKLGNDWLKQLEHKHEIIEKKLHDQAREEHIHITANGSVNTKVKIATIWLQGGHKNSFFANHSNKDIRDNFFGRGAWENNKRKQTKLLCSEFVGMSLIAVIQELNDQVIEELKAKGVEGLPQTIIKNPISQREKLHLLTPERLLVTMQKRGIVEKVETPPEISRFISR</sequence>
<proteinExistence type="predicted"/>
<keyword evidence="2" id="KW-1185">Reference proteome</keyword>
<dbReference type="OrthoDB" id="5647343at2"/>
<protein>
    <submittedName>
        <fullName evidence="1">Uncharacterized protein</fullName>
    </submittedName>
</protein>
<dbReference type="RefSeq" id="WP_126322279.1">
    <property type="nucleotide sequence ID" value="NZ_AP018005.1"/>
</dbReference>
<gene>
    <name evidence="1" type="ORF">RVIR1_02300</name>
</gene>
<evidence type="ECO:0000313" key="1">
    <source>
        <dbReference type="EMBL" id="BBB14764.1"/>
    </source>
</evidence>
<evidence type="ECO:0000313" key="2">
    <source>
        <dbReference type="Proteomes" id="UP000282483"/>
    </source>
</evidence>
<dbReference type="AlphaFoldDB" id="A0A2Z5UTJ6"/>
<organism evidence="1 2">
    <name type="scientific">Candidatus Rickettsiella viridis</name>
    <dbReference type="NCBI Taxonomy" id="676208"/>
    <lineage>
        <taxon>Bacteria</taxon>
        <taxon>Pseudomonadati</taxon>
        <taxon>Pseudomonadota</taxon>
        <taxon>Gammaproteobacteria</taxon>
        <taxon>Legionellales</taxon>
        <taxon>Coxiellaceae</taxon>
        <taxon>Rickettsiella</taxon>
    </lineage>
</organism>
<dbReference type="Proteomes" id="UP000282483">
    <property type="component" value="Chromosome"/>
</dbReference>
<accession>A0A2Z5UTJ6</accession>
<dbReference type="EMBL" id="AP018005">
    <property type="protein sequence ID" value="BBB14764.1"/>
    <property type="molecule type" value="Genomic_DNA"/>
</dbReference>